<feature type="domain" description="Helicase C-terminal" evidence="8">
    <location>
        <begin position="260"/>
        <end position="405"/>
    </location>
</feature>
<keyword evidence="5" id="KW-0067">ATP-binding</keyword>
<accession>A0ABM1M2X0</accession>
<dbReference type="InterPro" id="IPR000629">
    <property type="entry name" value="RNA-helicase_DEAD-box_CS"/>
</dbReference>
<keyword evidence="10" id="KW-1185">Reference proteome</keyword>
<evidence type="ECO:0000256" key="2">
    <source>
        <dbReference type="ARBA" id="ARBA00022741"/>
    </source>
</evidence>
<dbReference type="InterPro" id="IPR014014">
    <property type="entry name" value="RNA_helicase_DEAD_Q_motif"/>
</dbReference>
<feature type="short sequence motif" description="Q motif" evidence="6">
    <location>
        <begin position="24"/>
        <end position="52"/>
    </location>
</feature>
<dbReference type="Pfam" id="PF00271">
    <property type="entry name" value="Helicase_C"/>
    <property type="match status" value="1"/>
</dbReference>
<keyword evidence="4 11" id="KW-0347">Helicase</keyword>
<dbReference type="RefSeq" id="XP_017768920.1">
    <property type="nucleotide sequence ID" value="XM_017913431.1"/>
</dbReference>
<dbReference type="PROSITE" id="PS51195">
    <property type="entry name" value="Q_MOTIF"/>
    <property type="match status" value="1"/>
</dbReference>
<evidence type="ECO:0000256" key="6">
    <source>
        <dbReference type="PROSITE-ProRule" id="PRU00552"/>
    </source>
</evidence>
<dbReference type="GO" id="GO:0004386">
    <property type="term" value="F:helicase activity"/>
    <property type="evidence" value="ECO:0007669"/>
    <property type="project" value="UniProtKB-KW"/>
</dbReference>
<dbReference type="InterPro" id="IPR027417">
    <property type="entry name" value="P-loop_NTPase"/>
</dbReference>
<name>A0ABM1M2X0_NICVS</name>
<proteinExistence type="predicted"/>
<dbReference type="Gene3D" id="3.40.50.300">
    <property type="entry name" value="P-loop containing nucleotide triphosphate hydrolases"/>
    <property type="match status" value="2"/>
</dbReference>
<dbReference type="PANTHER" id="PTHR47959:SF1">
    <property type="entry name" value="ATP-DEPENDENT RNA HELICASE DBPA"/>
    <property type="match status" value="1"/>
</dbReference>
<feature type="domain" description="Helicase ATP-binding" evidence="7">
    <location>
        <begin position="55"/>
        <end position="225"/>
    </location>
</feature>
<dbReference type="PROSITE" id="PS00039">
    <property type="entry name" value="DEAD_ATP_HELICASE"/>
    <property type="match status" value="1"/>
</dbReference>
<evidence type="ECO:0000256" key="1">
    <source>
        <dbReference type="ARBA" id="ARBA00012552"/>
    </source>
</evidence>
<reference evidence="11" key="1">
    <citation type="submission" date="2025-08" db="UniProtKB">
        <authorList>
            <consortium name="RefSeq"/>
        </authorList>
    </citation>
    <scope>IDENTIFICATION</scope>
    <source>
        <tissue evidence="11">Whole Larva</tissue>
    </source>
</reference>
<dbReference type="InterPro" id="IPR014001">
    <property type="entry name" value="Helicase_ATP-bd"/>
</dbReference>
<sequence length="802" mass="90472">MSSQCAHNLCEKERSKDILINEQLSFTSLLLSDKTLTGLTKSGFEKPSPIQVKAIPVGRCGFDLIVKSKSGTGKTAVFGIIALEMLNLSNNDIQVLILAPTREIAAQICDVIKSIGADYEGLKTEYFIGGLPIEDDIEKLKGCHIAVGAPGRIRHLMESEHLKINTVKLLVMDEADKLMESSFQHDINKIYHKLPPQKQIIASSATYPDKLNKFLAKYMQSPSHISPNIDSPLLLGLKHFVSEVKTHLNIIRQYNIKNEELIRLLSKISYTQCLVFTNFQSRAESISNTLNRSGWGSTYISAAQSQNERLEAIQSLKDMKCRILLSTDLTARGIDASNVDLVINYDVPIDASTYLHRMGRAGRYGSRGICISIAGKGKELMQFQNIIGMIGGNTMGVGKLPNDDTFPDDLWEVKPESFEQIYGIVDESCVDERSLRMKNIKGAILDMKNIDANSDQPECKGDDENTDVNMKQDDLNVGENDEATNILLKLANGESSSSIKEMIMKTTNNTSQALLANGEKMDLIKISEDMGLGPTKIPENKDYMEGFDTNDILMKLANGEAISDDVNESFKRKRDDQRYQKNVSLMNIAKCLYTSDLYGDNQVGVSTVQSYLNDMKTGKTEGNKSADFEDVFKFAYDYNTKPNEKHWLDAIGEEFDENEVVDKPEVINLLDCNDDDEEYDDYDYDEEEEAEYEDEYEEEDEFEESLNKKPKNEICIAGDAPSLDYAVGVRSDNEYAQNEKFVAHFNNCSDQLLSNFGKFDSAENFHTAFAQWQQQINGVRDYVQQNIYLQEMNNYQYYKYNM</sequence>
<gene>
    <name evidence="11" type="primary">LOC108557056</name>
</gene>
<dbReference type="EC" id="3.6.4.13" evidence="1"/>
<dbReference type="SMART" id="SM00487">
    <property type="entry name" value="DEXDc"/>
    <property type="match status" value="1"/>
</dbReference>
<evidence type="ECO:0000313" key="11">
    <source>
        <dbReference type="RefSeq" id="XP_017768920.1"/>
    </source>
</evidence>
<evidence type="ECO:0000259" key="8">
    <source>
        <dbReference type="PROSITE" id="PS51194"/>
    </source>
</evidence>
<evidence type="ECO:0000313" key="10">
    <source>
        <dbReference type="Proteomes" id="UP000695000"/>
    </source>
</evidence>
<evidence type="ECO:0000259" key="7">
    <source>
        <dbReference type="PROSITE" id="PS51192"/>
    </source>
</evidence>
<dbReference type="SUPFAM" id="SSF52540">
    <property type="entry name" value="P-loop containing nucleoside triphosphate hydrolases"/>
    <property type="match status" value="1"/>
</dbReference>
<dbReference type="PROSITE" id="PS51192">
    <property type="entry name" value="HELICASE_ATP_BIND_1"/>
    <property type="match status" value="1"/>
</dbReference>
<feature type="domain" description="DEAD-box RNA helicase Q" evidence="9">
    <location>
        <begin position="24"/>
        <end position="52"/>
    </location>
</feature>
<dbReference type="CDD" id="cd17943">
    <property type="entry name" value="DEADc_DDX20"/>
    <property type="match status" value="1"/>
</dbReference>
<keyword evidence="3" id="KW-0378">Hydrolase</keyword>
<dbReference type="PROSITE" id="PS51194">
    <property type="entry name" value="HELICASE_CTER"/>
    <property type="match status" value="1"/>
</dbReference>
<dbReference type="InterPro" id="IPR001650">
    <property type="entry name" value="Helicase_C-like"/>
</dbReference>
<dbReference type="SMART" id="SM00490">
    <property type="entry name" value="HELICc"/>
    <property type="match status" value="1"/>
</dbReference>
<protein>
    <recommendedName>
        <fullName evidence="1">RNA helicase</fullName>
        <ecNumber evidence="1">3.6.4.13</ecNumber>
    </recommendedName>
</protein>
<evidence type="ECO:0000256" key="3">
    <source>
        <dbReference type="ARBA" id="ARBA00022801"/>
    </source>
</evidence>
<evidence type="ECO:0000256" key="4">
    <source>
        <dbReference type="ARBA" id="ARBA00022806"/>
    </source>
</evidence>
<dbReference type="Proteomes" id="UP000695000">
    <property type="component" value="Unplaced"/>
</dbReference>
<dbReference type="InterPro" id="IPR050079">
    <property type="entry name" value="DEAD_box_RNA_helicase"/>
</dbReference>
<evidence type="ECO:0000259" key="9">
    <source>
        <dbReference type="PROSITE" id="PS51195"/>
    </source>
</evidence>
<dbReference type="Pfam" id="PF00270">
    <property type="entry name" value="DEAD"/>
    <property type="match status" value="1"/>
</dbReference>
<evidence type="ECO:0000256" key="5">
    <source>
        <dbReference type="ARBA" id="ARBA00022840"/>
    </source>
</evidence>
<dbReference type="PANTHER" id="PTHR47959">
    <property type="entry name" value="ATP-DEPENDENT RNA HELICASE RHLE-RELATED"/>
    <property type="match status" value="1"/>
</dbReference>
<organism evidence="10 11">
    <name type="scientific">Nicrophorus vespilloides</name>
    <name type="common">Boreal carrion beetle</name>
    <dbReference type="NCBI Taxonomy" id="110193"/>
    <lineage>
        <taxon>Eukaryota</taxon>
        <taxon>Metazoa</taxon>
        <taxon>Ecdysozoa</taxon>
        <taxon>Arthropoda</taxon>
        <taxon>Hexapoda</taxon>
        <taxon>Insecta</taxon>
        <taxon>Pterygota</taxon>
        <taxon>Neoptera</taxon>
        <taxon>Endopterygota</taxon>
        <taxon>Coleoptera</taxon>
        <taxon>Polyphaga</taxon>
        <taxon>Staphyliniformia</taxon>
        <taxon>Silphidae</taxon>
        <taxon>Nicrophorinae</taxon>
        <taxon>Nicrophorus</taxon>
    </lineage>
</organism>
<dbReference type="GeneID" id="108557056"/>
<dbReference type="InterPro" id="IPR011545">
    <property type="entry name" value="DEAD/DEAH_box_helicase_dom"/>
</dbReference>
<dbReference type="CDD" id="cd18787">
    <property type="entry name" value="SF2_C_DEAD"/>
    <property type="match status" value="1"/>
</dbReference>
<keyword evidence="2" id="KW-0547">Nucleotide-binding</keyword>